<keyword evidence="1" id="KW-0472">Membrane</keyword>
<dbReference type="RefSeq" id="WP_010750995.1">
    <property type="nucleotide sequence ID" value="NZ_KB946285.1"/>
</dbReference>
<keyword evidence="1" id="KW-0812">Transmembrane</keyword>
<evidence type="ECO:0000313" key="2">
    <source>
        <dbReference type="EMBL" id="EOH89806.1"/>
    </source>
</evidence>
<protein>
    <recommendedName>
        <fullName evidence="4">Derlin</fullName>
    </recommendedName>
</protein>
<dbReference type="Pfam" id="PF04854">
    <property type="entry name" value="DUF624"/>
    <property type="match status" value="1"/>
</dbReference>
<feature type="transmembrane region" description="Helical" evidence="1">
    <location>
        <begin position="77"/>
        <end position="96"/>
    </location>
</feature>
<evidence type="ECO:0008006" key="4">
    <source>
        <dbReference type="Google" id="ProtNLM"/>
    </source>
</evidence>
<accession>A0ABP2URU4</accession>
<name>A0ABP2URU4_9ENTE</name>
<gene>
    <name evidence="2" type="ORF">UAO_01050</name>
</gene>
<proteinExistence type="predicted"/>
<reference evidence="2 3" key="1">
    <citation type="submission" date="2013-02" db="EMBL/GenBank/DDBJ databases">
        <title>The Genome Sequence of Enterococcus villorum ATCC_700913.</title>
        <authorList>
            <consortium name="The Broad Institute Genome Sequencing Platform"/>
            <consortium name="The Broad Institute Genome Sequencing Center for Infectious Disease"/>
            <person name="Earl A.M."/>
            <person name="Gilmore M.S."/>
            <person name="Lebreton F."/>
            <person name="Walker B."/>
            <person name="Young S.K."/>
            <person name="Zeng Q."/>
            <person name="Gargeya S."/>
            <person name="Fitzgerald M."/>
            <person name="Haas B."/>
            <person name="Abouelleil A."/>
            <person name="Alvarado L."/>
            <person name="Arachchi H.M."/>
            <person name="Berlin A.M."/>
            <person name="Chapman S.B."/>
            <person name="Dewar J."/>
            <person name="Goldberg J."/>
            <person name="Griggs A."/>
            <person name="Gujja S."/>
            <person name="Hansen M."/>
            <person name="Howarth C."/>
            <person name="Imamovic A."/>
            <person name="Larimer J."/>
            <person name="McCowan C."/>
            <person name="Murphy C."/>
            <person name="Neiman D."/>
            <person name="Pearson M."/>
            <person name="Priest M."/>
            <person name="Roberts A."/>
            <person name="Saif S."/>
            <person name="Shea T."/>
            <person name="Sisk P."/>
            <person name="Sykes S."/>
            <person name="Wortman J."/>
            <person name="Nusbaum C."/>
            <person name="Birren B."/>
        </authorList>
    </citation>
    <scope>NUCLEOTIDE SEQUENCE [LARGE SCALE GENOMIC DNA]</scope>
    <source>
        <strain evidence="2 3">ATCC 700913</strain>
    </source>
</reference>
<evidence type="ECO:0000256" key="1">
    <source>
        <dbReference type="SAM" id="Phobius"/>
    </source>
</evidence>
<feature type="transmembrane region" description="Helical" evidence="1">
    <location>
        <begin position="37"/>
        <end position="57"/>
    </location>
</feature>
<comment type="caution">
    <text evidence="2">The sequence shown here is derived from an EMBL/GenBank/DDBJ whole genome shotgun (WGS) entry which is preliminary data.</text>
</comment>
<sequence length="113" mass="13182">MPTSNHFFELSYRLGNGLILLFKLQLLWLIIVLQGGIIFGIFPATATVMQFFLATWTTNEAPPMLRLWFIRTAKQNYWMVNCLGYFHSGLLLFLLIDLKISREPFKMPFSISF</sequence>
<organism evidence="2 3">
    <name type="scientific">Enterococcus villorum ATCC 700913</name>
    <dbReference type="NCBI Taxonomy" id="1158604"/>
    <lineage>
        <taxon>Bacteria</taxon>
        <taxon>Bacillati</taxon>
        <taxon>Bacillota</taxon>
        <taxon>Bacilli</taxon>
        <taxon>Lactobacillales</taxon>
        <taxon>Enterococcaceae</taxon>
        <taxon>Enterococcus</taxon>
    </lineage>
</organism>
<dbReference type="InterPro" id="IPR006938">
    <property type="entry name" value="DUF624"/>
</dbReference>
<keyword evidence="1" id="KW-1133">Transmembrane helix</keyword>
<dbReference type="Proteomes" id="UP000013866">
    <property type="component" value="Unassembled WGS sequence"/>
</dbReference>
<keyword evidence="3" id="KW-1185">Reference proteome</keyword>
<evidence type="ECO:0000313" key="3">
    <source>
        <dbReference type="Proteomes" id="UP000013866"/>
    </source>
</evidence>
<dbReference type="EMBL" id="AJAN01000021">
    <property type="protein sequence ID" value="EOH89806.1"/>
    <property type="molecule type" value="Genomic_DNA"/>
</dbReference>